<proteinExistence type="predicted"/>
<dbReference type="Pfam" id="PF08843">
    <property type="entry name" value="AbiEii"/>
    <property type="match status" value="1"/>
</dbReference>
<dbReference type="Proteomes" id="UP001180531">
    <property type="component" value="Unassembled WGS sequence"/>
</dbReference>
<dbReference type="InterPro" id="IPR014942">
    <property type="entry name" value="AbiEii"/>
</dbReference>
<sequence length="224" mass="24695">MNLDDLHRRLLADVLAIGMSYPLVITGGYAVQAHGLVDRISQDLDVATENPAPMGEIVRTLSDGLIQRGWVVAQVRSDPLSGRLIATDPSTGAQCEVDILKEAFWAPPRTTEYGPVLALDDVIGTKVRALADRGAARDLIDVHAASRHRTVADLETLGRRHARFEFSLQDLRDRLAGADWLDDEEFAAYGFTEAQTAELRTWALAWATELDARLHVDEEPDEQA</sequence>
<name>A0ABU2T0E1_9ACTN</name>
<dbReference type="GO" id="GO:0016740">
    <property type="term" value="F:transferase activity"/>
    <property type="evidence" value="ECO:0007669"/>
    <property type="project" value="UniProtKB-KW"/>
</dbReference>
<reference evidence="1" key="1">
    <citation type="submission" date="2024-05" db="EMBL/GenBank/DDBJ databases">
        <title>30 novel species of actinomycetes from the DSMZ collection.</title>
        <authorList>
            <person name="Nouioui I."/>
        </authorList>
    </citation>
    <scope>NUCLEOTIDE SEQUENCE</scope>
    <source>
        <strain evidence="1">DSM 40473</strain>
    </source>
</reference>
<protein>
    <submittedName>
        <fullName evidence="1">Nucleotidyl transferase AbiEii/AbiGii toxin family protein</fullName>
    </submittedName>
</protein>
<keyword evidence="2" id="KW-1185">Reference proteome</keyword>
<comment type="caution">
    <text evidence="1">The sequence shown here is derived from an EMBL/GenBank/DDBJ whole genome shotgun (WGS) entry which is preliminary data.</text>
</comment>
<gene>
    <name evidence="1" type="ORF">RM609_31855</name>
</gene>
<organism evidence="1 2">
    <name type="scientific">Streptomyces hesseae</name>
    <dbReference type="NCBI Taxonomy" id="3075519"/>
    <lineage>
        <taxon>Bacteria</taxon>
        <taxon>Bacillati</taxon>
        <taxon>Actinomycetota</taxon>
        <taxon>Actinomycetes</taxon>
        <taxon>Kitasatosporales</taxon>
        <taxon>Streptomycetaceae</taxon>
        <taxon>Streptomyces</taxon>
    </lineage>
</organism>
<evidence type="ECO:0000313" key="2">
    <source>
        <dbReference type="Proteomes" id="UP001180531"/>
    </source>
</evidence>
<dbReference type="EMBL" id="JAVRFI010000034">
    <property type="protein sequence ID" value="MDT0453644.1"/>
    <property type="molecule type" value="Genomic_DNA"/>
</dbReference>
<keyword evidence="1" id="KW-0808">Transferase</keyword>
<accession>A0ABU2T0E1</accession>
<evidence type="ECO:0000313" key="1">
    <source>
        <dbReference type="EMBL" id="MDT0453644.1"/>
    </source>
</evidence>
<dbReference type="RefSeq" id="WP_311615709.1">
    <property type="nucleotide sequence ID" value="NZ_JAVRFI010000034.1"/>
</dbReference>